<feature type="transmembrane region" description="Helical" evidence="6">
    <location>
        <begin position="246"/>
        <end position="266"/>
    </location>
</feature>
<evidence type="ECO:0000256" key="3">
    <source>
        <dbReference type="ARBA" id="ARBA00022692"/>
    </source>
</evidence>
<organism evidence="7 8">
    <name type="scientific">Scytonema hofmannii PCC 7110</name>
    <dbReference type="NCBI Taxonomy" id="128403"/>
    <lineage>
        <taxon>Bacteria</taxon>
        <taxon>Bacillati</taxon>
        <taxon>Cyanobacteriota</taxon>
        <taxon>Cyanophyceae</taxon>
        <taxon>Nostocales</taxon>
        <taxon>Scytonemataceae</taxon>
        <taxon>Scytonema</taxon>
    </lineage>
</organism>
<evidence type="ECO:0000256" key="2">
    <source>
        <dbReference type="ARBA" id="ARBA00022475"/>
    </source>
</evidence>
<name>A0A139WXA9_9CYAN</name>
<feature type="transmembrane region" description="Helical" evidence="6">
    <location>
        <begin position="168"/>
        <end position="187"/>
    </location>
</feature>
<keyword evidence="3 6" id="KW-0812">Transmembrane</keyword>
<dbReference type="Proteomes" id="UP000076925">
    <property type="component" value="Unassembled WGS sequence"/>
</dbReference>
<accession>A0A139WXA9</accession>
<dbReference type="GO" id="GO:0005886">
    <property type="term" value="C:plasma membrane"/>
    <property type="evidence" value="ECO:0007669"/>
    <property type="project" value="UniProtKB-SubCell"/>
</dbReference>
<evidence type="ECO:0000256" key="4">
    <source>
        <dbReference type="ARBA" id="ARBA00022989"/>
    </source>
</evidence>
<evidence type="ECO:0000313" key="7">
    <source>
        <dbReference type="EMBL" id="KYC37084.1"/>
    </source>
</evidence>
<protein>
    <submittedName>
        <fullName evidence="7">Polysaccharide biosynthesis protein</fullName>
    </submittedName>
</protein>
<dbReference type="InterPro" id="IPR050833">
    <property type="entry name" value="Poly_Biosynth_Transport"/>
</dbReference>
<comment type="subcellular location">
    <subcellularLocation>
        <location evidence="1">Cell membrane</location>
        <topology evidence="1">Multi-pass membrane protein</topology>
    </subcellularLocation>
</comment>
<keyword evidence="4 6" id="KW-1133">Transmembrane helix</keyword>
<reference evidence="7 8" key="1">
    <citation type="journal article" date="2013" name="Genome Biol. Evol.">
        <title>Genomes of Stigonematalean cyanobacteria (subsection V) and the evolution of oxygenic photosynthesis from prokaryotes to plastids.</title>
        <authorList>
            <person name="Dagan T."/>
            <person name="Roettger M."/>
            <person name="Stucken K."/>
            <person name="Landan G."/>
            <person name="Koch R."/>
            <person name="Major P."/>
            <person name="Gould S.B."/>
            <person name="Goremykin V.V."/>
            <person name="Rippka R."/>
            <person name="Tandeau de Marsac N."/>
            <person name="Gugger M."/>
            <person name="Lockhart P.J."/>
            <person name="Allen J.F."/>
            <person name="Brune I."/>
            <person name="Maus I."/>
            <person name="Puhler A."/>
            <person name="Martin W.F."/>
        </authorList>
    </citation>
    <scope>NUCLEOTIDE SEQUENCE [LARGE SCALE GENOMIC DNA]</scope>
    <source>
        <strain evidence="7 8">PCC 7110</strain>
    </source>
</reference>
<feature type="transmembrane region" description="Helical" evidence="6">
    <location>
        <begin position="43"/>
        <end position="62"/>
    </location>
</feature>
<dbReference type="Pfam" id="PF01943">
    <property type="entry name" value="Polysacc_synt"/>
    <property type="match status" value="1"/>
</dbReference>
<proteinExistence type="predicted"/>
<feature type="transmembrane region" description="Helical" evidence="6">
    <location>
        <begin position="385"/>
        <end position="407"/>
    </location>
</feature>
<evidence type="ECO:0000256" key="6">
    <source>
        <dbReference type="SAM" id="Phobius"/>
    </source>
</evidence>
<dbReference type="EMBL" id="ANNX02000047">
    <property type="protein sequence ID" value="KYC37084.1"/>
    <property type="molecule type" value="Genomic_DNA"/>
</dbReference>
<gene>
    <name evidence="7" type="ORF">WA1_46475</name>
</gene>
<feature type="transmembrane region" description="Helical" evidence="6">
    <location>
        <begin position="142"/>
        <end position="162"/>
    </location>
</feature>
<evidence type="ECO:0000256" key="5">
    <source>
        <dbReference type="ARBA" id="ARBA00023136"/>
    </source>
</evidence>
<feature type="transmembrane region" description="Helical" evidence="6">
    <location>
        <begin position="12"/>
        <end position="37"/>
    </location>
</feature>
<comment type="caution">
    <text evidence="7">The sequence shown here is derived from an EMBL/GenBank/DDBJ whole genome shotgun (WGS) entry which is preliminary data.</text>
</comment>
<evidence type="ECO:0000313" key="8">
    <source>
        <dbReference type="Proteomes" id="UP000076925"/>
    </source>
</evidence>
<feature type="transmembrane region" description="Helical" evidence="6">
    <location>
        <begin position="286"/>
        <end position="310"/>
    </location>
</feature>
<feature type="transmembrane region" description="Helical" evidence="6">
    <location>
        <begin position="208"/>
        <end position="226"/>
    </location>
</feature>
<feature type="transmembrane region" description="Helical" evidence="6">
    <location>
        <begin position="360"/>
        <end position="379"/>
    </location>
</feature>
<dbReference type="AlphaFoldDB" id="A0A139WXA9"/>
<keyword evidence="5 6" id="KW-0472">Membrane</keyword>
<dbReference type="PANTHER" id="PTHR30250">
    <property type="entry name" value="PST FAMILY PREDICTED COLANIC ACID TRANSPORTER"/>
    <property type="match status" value="1"/>
</dbReference>
<dbReference type="OrthoDB" id="3246647at2"/>
<keyword evidence="8" id="KW-1185">Reference proteome</keyword>
<dbReference type="STRING" id="128403.WA1_46475"/>
<sequence length="416" mass="45629">MQHHKPLTLGRNFSWTFAGNLVYAACQWCILVALAKLGTPEMVGQFTLGLAVTAPIVLFANLQLRAVQVTDAKNQYLFSDYLGLRLVTTALALVMIVFVTIIAGYRWETSIIILVIGLAKALESFCDLIYGLVQQHERMDCIAISLMLRGLLSLVLLSGGVYLAGSVMWGAVGLAVGWAVVLVFYDIRNAVLILNNSIALQPRWRLKTLLQLVWLALPLGFVMMLISLNTNIPRYIIEQYLGERELGVFAAMAYLTVVGGMVVNALGESASARLAKYYADEDGAAFWQLLLKLVAIGFLLGVFGVLVAVVMGREILTLLYQSEYALQADVFVWLMVAAGIGYVGSFLGSGVTATRQFDQFPIPFLVATIMTAGFSWLLIPRYSLVGAAWAVCASAFFSCAMTIFILFSIERKKQKL</sequence>
<feature type="transmembrane region" description="Helical" evidence="6">
    <location>
        <begin position="330"/>
        <end position="348"/>
    </location>
</feature>
<evidence type="ECO:0000256" key="1">
    <source>
        <dbReference type="ARBA" id="ARBA00004651"/>
    </source>
</evidence>
<dbReference type="PANTHER" id="PTHR30250:SF11">
    <property type="entry name" value="O-ANTIGEN TRANSPORTER-RELATED"/>
    <property type="match status" value="1"/>
</dbReference>
<feature type="transmembrane region" description="Helical" evidence="6">
    <location>
        <begin position="82"/>
        <end position="105"/>
    </location>
</feature>
<feature type="transmembrane region" description="Helical" evidence="6">
    <location>
        <begin position="111"/>
        <end position="130"/>
    </location>
</feature>
<dbReference type="RefSeq" id="WP_017744899.1">
    <property type="nucleotide sequence ID" value="NZ_KQ976354.1"/>
</dbReference>
<dbReference type="InterPro" id="IPR002797">
    <property type="entry name" value="Polysacc_synth"/>
</dbReference>
<keyword evidence="2" id="KW-1003">Cell membrane</keyword>